<dbReference type="PATRIC" id="fig|520767.4.peg.1571"/>
<sequence>MSDLKAKVAYVKGLADGLGLEDSKEKRLLLEIINLLEAMAEEIDEVKAFSEATQEYVESLDEDLGRLEEDVYGDDDYEEDEDYLYEDEDEEDEDLDEDDYDDEDYEEIDLDESDLVELECPNCRETIYIDRSLLENDSTECPNCKTVINVNFDEDSKEQED</sequence>
<evidence type="ECO:0000313" key="3">
    <source>
        <dbReference type="Proteomes" id="UP000075737"/>
    </source>
</evidence>
<accession>A0A162MGW8</accession>
<dbReference type="NCBIfam" id="NF045650">
    <property type="entry name" value="CD1247_Nterm"/>
    <property type="match status" value="1"/>
</dbReference>
<dbReference type="STRING" id="520767.ATZ99_14660"/>
<gene>
    <name evidence="2" type="ORF">ATZ99_14660</name>
</gene>
<feature type="region of interest" description="Disordered" evidence="1">
    <location>
        <begin position="59"/>
        <end position="101"/>
    </location>
</feature>
<dbReference type="AlphaFoldDB" id="A0A162MGW8"/>
<reference evidence="2 3" key="1">
    <citation type="submission" date="2015-12" db="EMBL/GenBank/DDBJ databases">
        <title>Draft genome of Thermovenabulum gondwanense isolated from a red thermophilic microbial mat colonisisng an outflow channel of a bore well.</title>
        <authorList>
            <person name="Patel B.K."/>
        </authorList>
    </citation>
    <scope>NUCLEOTIDE SEQUENCE [LARGE SCALE GENOMIC DNA]</scope>
    <source>
        <strain evidence="2 3">R270</strain>
    </source>
</reference>
<dbReference type="InterPro" id="IPR054688">
    <property type="entry name" value="CD1247_N"/>
</dbReference>
<evidence type="ECO:0000313" key="2">
    <source>
        <dbReference type="EMBL" id="KYO65828.1"/>
    </source>
</evidence>
<evidence type="ECO:0008006" key="4">
    <source>
        <dbReference type="Google" id="ProtNLM"/>
    </source>
</evidence>
<protein>
    <recommendedName>
        <fullName evidence="4">TFIIB-type domain-containing protein</fullName>
    </recommendedName>
</protein>
<dbReference type="EMBL" id="LOHZ01000032">
    <property type="protein sequence ID" value="KYO65828.1"/>
    <property type="molecule type" value="Genomic_DNA"/>
</dbReference>
<dbReference type="OrthoDB" id="2381377at2"/>
<evidence type="ECO:0000256" key="1">
    <source>
        <dbReference type="SAM" id="MobiDB-lite"/>
    </source>
</evidence>
<dbReference type="Proteomes" id="UP000075737">
    <property type="component" value="Unassembled WGS sequence"/>
</dbReference>
<keyword evidence="3" id="KW-1185">Reference proteome</keyword>
<dbReference type="RefSeq" id="WP_068748585.1">
    <property type="nucleotide sequence ID" value="NZ_LOHZ01000032.1"/>
</dbReference>
<feature type="compositionally biased region" description="Acidic residues" evidence="1">
    <location>
        <begin position="70"/>
        <end position="101"/>
    </location>
</feature>
<name>A0A162MGW8_9FIRM</name>
<proteinExistence type="predicted"/>
<organism evidence="2 3">
    <name type="scientific">Thermovenabulum gondwanense</name>
    <dbReference type="NCBI Taxonomy" id="520767"/>
    <lineage>
        <taxon>Bacteria</taxon>
        <taxon>Bacillati</taxon>
        <taxon>Bacillota</taxon>
        <taxon>Clostridia</taxon>
        <taxon>Thermosediminibacterales</taxon>
        <taxon>Thermosediminibacteraceae</taxon>
        <taxon>Thermovenabulum</taxon>
    </lineage>
</organism>
<comment type="caution">
    <text evidence="2">The sequence shown here is derived from an EMBL/GenBank/DDBJ whole genome shotgun (WGS) entry which is preliminary data.</text>
</comment>